<reference evidence="1 2" key="1">
    <citation type="journal article" date="2010" name="Int. J. Syst. Evol. Microbiol.">
        <title>Vagococcus penaei sp. nov., isolated from spoilage microbiota of cooked shrimp (Penaeus vannamei).</title>
        <authorList>
            <person name="Jaffres E."/>
            <person name="Prevost H."/>
            <person name="Rossero A."/>
            <person name="Joffraud J.J."/>
            <person name="Dousset X."/>
        </authorList>
    </citation>
    <scope>NUCLEOTIDE SEQUENCE [LARGE SCALE GENOMIC DNA]</scope>
    <source>
        <strain evidence="1 2">CD276</strain>
    </source>
</reference>
<keyword evidence="1" id="KW-0808">Transferase</keyword>
<dbReference type="KEGG" id="vpi:BW732_10240"/>
<dbReference type="NCBIfam" id="TIGR03725">
    <property type="entry name" value="T6A_YeaZ"/>
    <property type="match status" value="1"/>
</dbReference>
<dbReference type="InterPro" id="IPR043129">
    <property type="entry name" value="ATPase_NBD"/>
</dbReference>
<dbReference type="RefSeq" id="WP_077276626.1">
    <property type="nucleotide sequence ID" value="NZ_CP019609.1"/>
</dbReference>
<dbReference type="AlphaFoldDB" id="A0A1Q2D8B7"/>
<dbReference type="GO" id="GO:0016740">
    <property type="term" value="F:transferase activity"/>
    <property type="evidence" value="ECO:0007669"/>
    <property type="project" value="UniProtKB-KW"/>
</dbReference>
<protein>
    <submittedName>
        <fullName evidence="1">tRNA (Adenosine(37)-N6)-threonylcarbamoyltransferase complex dimerization subunit type 1 TsaB</fullName>
    </submittedName>
</protein>
<proteinExistence type="predicted"/>
<keyword evidence="2" id="KW-1185">Reference proteome</keyword>
<dbReference type="CDD" id="cd24032">
    <property type="entry name" value="ASKHA_NBD_TsaB"/>
    <property type="match status" value="1"/>
</dbReference>
<name>A0A1Q2D8B7_9ENTE</name>
<dbReference type="GO" id="GO:0002949">
    <property type="term" value="P:tRNA threonylcarbamoyladenosine modification"/>
    <property type="evidence" value="ECO:0007669"/>
    <property type="project" value="InterPro"/>
</dbReference>
<dbReference type="STRING" id="633807.BW732_10240"/>
<organism evidence="1 2">
    <name type="scientific">Vagococcus penaei</name>
    <dbReference type="NCBI Taxonomy" id="633807"/>
    <lineage>
        <taxon>Bacteria</taxon>
        <taxon>Bacillati</taxon>
        <taxon>Bacillota</taxon>
        <taxon>Bacilli</taxon>
        <taxon>Lactobacillales</taxon>
        <taxon>Enterococcaceae</taxon>
        <taxon>Vagococcus</taxon>
    </lineage>
</organism>
<evidence type="ECO:0000313" key="2">
    <source>
        <dbReference type="Proteomes" id="UP000188246"/>
    </source>
</evidence>
<dbReference type="Gene3D" id="3.30.420.40">
    <property type="match status" value="2"/>
</dbReference>
<dbReference type="SUPFAM" id="SSF53067">
    <property type="entry name" value="Actin-like ATPase domain"/>
    <property type="match status" value="2"/>
</dbReference>
<dbReference type="InterPro" id="IPR000905">
    <property type="entry name" value="Gcp-like_dom"/>
</dbReference>
<dbReference type="Pfam" id="PF00814">
    <property type="entry name" value="TsaD"/>
    <property type="match status" value="1"/>
</dbReference>
<dbReference type="Proteomes" id="UP000188246">
    <property type="component" value="Chromosome"/>
</dbReference>
<dbReference type="EMBL" id="CP019609">
    <property type="protein sequence ID" value="AQP54545.1"/>
    <property type="molecule type" value="Genomic_DNA"/>
</dbReference>
<gene>
    <name evidence="1" type="ORF">BW732_10240</name>
</gene>
<dbReference type="GO" id="GO:0005829">
    <property type="term" value="C:cytosol"/>
    <property type="evidence" value="ECO:0007669"/>
    <property type="project" value="TreeGrafter"/>
</dbReference>
<dbReference type="OrthoDB" id="9784166at2"/>
<evidence type="ECO:0000313" key="1">
    <source>
        <dbReference type="EMBL" id="AQP54545.1"/>
    </source>
</evidence>
<dbReference type="PANTHER" id="PTHR11735:SF11">
    <property type="entry name" value="TRNA THREONYLCARBAMOYLADENOSINE BIOSYNTHESIS PROTEIN TSAB"/>
    <property type="match status" value="1"/>
</dbReference>
<dbReference type="PANTHER" id="PTHR11735">
    <property type="entry name" value="TRNA N6-ADENOSINE THREONYLCARBAMOYLTRANSFERASE"/>
    <property type="match status" value="1"/>
</dbReference>
<accession>A0A1Q2D8B7</accession>
<sequence length="239" mass="26202">MVVLGIDTSNKAMGIAIQKDGVLLGEHLATNQKNHSVTLMPAIDFLMSENNLTPKDLSKIVVAKGPGSYTGLRIGVTTGKTLAWTLGIPLYAMSSLKVLAGSIPQELVNNAIIIPIMDARRDNVYAGAYCYKERALVSVIADKHCHITQLLSELVGINKPLLFVGNDLPAFKTTIQTAFPDAKLQATTLTPRTLVDAVIESERVTDLDEFVPAYLKRVEAEEKWLETHQLEDTDYVKRV</sequence>
<dbReference type="InterPro" id="IPR022496">
    <property type="entry name" value="T6A_TsaB"/>
</dbReference>